<dbReference type="InterPro" id="IPR011004">
    <property type="entry name" value="Trimer_LpxA-like_sf"/>
</dbReference>
<evidence type="ECO:0000313" key="4">
    <source>
        <dbReference type="Proteomes" id="UP000263627"/>
    </source>
</evidence>
<sequence>MDLLTCFLFVLSEKASDLKEYWRIEVIRKDKFSWRRLLARKSDRNRKFLFWWRLANEMYLQGSRHQRKVATKIQDKLKNAYAADIELGLTVGSGLTIHHHTGIVIYHKAIIGKNFTIRQNTTIGGVQGMDENERMVIGDNVDIGANSCLVGRFHIGDNVTVGAMSFVNKDIPANSTYICRKNPTIKQK</sequence>
<dbReference type="RefSeq" id="WP_119173822.1">
    <property type="nucleotide sequence ID" value="NZ_CP032182.1"/>
</dbReference>
<organism evidence="3 4">
    <name type="scientific">Citrobacter freundii</name>
    <dbReference type="NCBI Taxonomy" id="546"/>
    <lineage>
        <taxon>Bacteria</taxon>
        <taxon>Pseudomonadati</taxon>
        <taxon>Pseudomonadota</taxon>
        <taxon>Gammaproteobacteria</taxon>
        <taxon>Enterobacterales</taxon>
        <taxon>Enterobacteriaceae</taxon>
        <taxon>Citrobacter</taxon>
        <taxon>Citrobacter freundii complex</taxon>
    </lineage>
</organism>
<evidence type="ECO:0000313" key="3">
    <source>
        <dbReference type="EMBL" id="AXZ46004.1"/>
    </source>
</evidence>
<dbReference type="PANTHER" id="PTHR42811">
    <property type="entry name" value="SERINE ACETYLTRANSFERASE"/>
    <property type="match status" value="1"/>
</dbReference>
<dbReference type="CDD" id="cd03354">
    <property type="entry name" value="LbH_SAT"/>
    <property type="match status" value="1"/>
</dbReference>
<proteinExistence type="predicted"/>
<dbReference type="GO" id="GO:0016746">
    <property type="term" value="F:acyltransferase activity"/>
    <property type="evidence" value="ECO:0007669"/>
    <property type="project" value="UniProtKB-KW"/>
</dbReference>
<evidence type="ECO:0000256" key="2">
    <source>
        <dbReference type="ARBA" id="ARBA00023315"/>
    </source>
</evidence>
<geneLocation type="plasmid" evidence="3 4">
    <name>unnamed4</name>
</geneLocation>
<keyword evidence="2" id="KW-0012">Acyltransferase</keyword>
<protein>
    <submittedName>
        <fullName evidence="3">Serine acetyltransferase</fullName>
    </submittedName>
</protein>
<evidence type="ECO:0000256" key="1">
    <source>
        <dbReference type="ARBA" id="ARBA00022679"/>
    </source>
</evidence>
<keyword evidence="1" id="KW-0808">Transferase</keyword>
<dbReference type="Proteomes" id="UP000263627">
    <property type="component" value="Plasmid unnamed4"/>
</dbReference>
<dbReference type="Gene3D" id="2.160.10.10">
    <property type="entry name" value="Hexapeptide repeat proteins"/>
    <property type="match status" value="1"/>
</dbReference>
<reference evidence="3 4" key="1">
    <citation type="submission" date="2018-09" db="EMBL/GenBank/DDBJ databases">
        <title>Whole genome sequencing of Citrobacter freundii AR_0116.</title>
        <authorList>
            <person name="Conlan S."/>
            <person name="Thomas P.J."/>
            <person name="Mullikin J."/>
            <person name="Frank K.M."/>
            <person name="Segre J.A."/>
        </authorList>
    </citation>
    <scope>NUCLEOTIDE SEQUENCE [LARGE SCALE GENOMIC DNA]</scope>
    <source>
        <strain evidence="3 4">AR_0116</strain>
        <plasmid evidence="3 4">unnamed4</plasmid>
    </source>
</reference>
<dbReference type="InterPro" id="IPR045304">
    <property type="entry name" value="LbH_SAT"/>
</dbReference>
<accession>A0AB33H2J9</accession>
<name>A0AB33H2J9_CITFR</name>
<dbReference type="AlphaFoldDB" id="A0AB33H2J9"/>
<gene>
    <name evidence="3" type="ORF">AM363_03010</name>
</gene>
<dbReference type="EMBL" id="CP032182">
    <property type="protein sequence ID" value="AXZ46004.1"/>
    <property type="molecule type" value="Genomic_DNA"/>
</dbReference>
<dbReference type="SUPFAM" id="SSF51161">
    <property type="entry name" value="Trimeric LpxA-like enzymes"/>
    <property type="match status" value="1"/>
</dbReference>
<keyword evidence="3" id="KW-0614">Plasmid</keyword>